<dbReference type="PANTHER" id="PTHR21340">
    <property type="entry name" value="DIADENOSINE 5,5-P1,P4-TETRAPHOSPHATE PYROPHOSPHOHYDROLASE MUTT"/>
    <property type="match status" value="1"/>
</dbReference>
<dbReference type="PROSITE" id="PS51462">
    <property type="entry name" value="NUDIX"/>
    <property type="match status" value="1"/>
</dbReference>
<organism evidence="3 4">
    <name type="scientific">Candidatus Amesbacteria bacterium RIFOXYB1_FULL_44_23</name>
    <dbReference type="NCBI Taxonomy" id="1797263"/>
    <lineage>
        <taxon>Bacteria</taxon>
        <taxon>Candidatus Amesiibacteriota</taxon>
    </lineage>
</organism>
<dbReference type="InterPro" id="IPR051325">
    <property type="entry name" value="Nudix_hydrolase_domain"/>
</dbReference>
<feature type="domain" description="Nudix hydrolase" evidence="2">
    <location>
        <begin position="2"/>
        <end position="153"/>
    </location>
</feature>
<gene>
    <name evidence="3" type="ORF">A2397_00090</name>
</gene>
<dbReference type="GO" id="GO:0004081">
    <property type="term" value="F:bis(5'-nucleosyl)-tetraphosphatase (asymmetrical) activity"/>
    <property type="evidence" value="ECO:0007669"/>
    <property type="project" value="TreeGrafter"/>
</dbReference>
<dbReference type="GO" id="GO:0006167">
    <property type="term" value="P:AMP biosynthetic process"/>
    <property type="evidence" value="ECO:0007669"/>
    <property type="project" value="TreeGrafter"/>
</dbReference>
<dbReference type="PANTHER" id="PTHR21340:SF0">
    <property type="entry name" value="BIS(5'-NUCLEOSYL)-TETRAPHOSPHATASE [ASYMMETRICAL]"/>
    <property type="match status" value="1"/>
</dbReference>
<protein>
    <recommendedName>
        <fullName evidence="2">Nudix hydrolase domain-containing protein</fullName>
    </recommendedName>
</protein>
<evidence type="ECO:0000313" key="3">
    <source>
        <dbReference type="EMBL" id="OGD10655.1"/>
    </source>
</evidence>
<evidence type="ECO:0000313" key="4">
    <source>
        <dbReference type="Proteomes" id="UP000176424"/>
    </source>
</evidence>
<name>A0A1F4ZWB7_9BACT</name>
<dbReference type="Proteomes" id="UP000176424">
    <property type="component" value="Unassembled WGS sequence"/>
</dbReference>
<dbReference type="STRING" id="1797263.A2397_00090"/>
<keyword evidence="1" id="KW-0378">Hydrolase</keyword>
<accession>A0A1F4ZWB7</accession>
<proteinExistence type="predicted"/>
<sequence>MVRHFSAGGIVYRKLNSQFQFLVCKSSNQFMKDPWCLPKGWLDDASDGIPGPKTLGTSRASTAEVEETALREVREEAGVEARIVQRLGSVQYVFSLADNQKVFKTIIFFLMEYLRDLPEGFGYETSEIVWVDASEACRLLKNRKGECDLIKKALSVIVNQ</sequence>
<dbReference type="Gene3D" id="3.90.79.10">
    <property type="entry name" value="Nucleoside Triphosphate Pyrophosphohydrolase"/>
    <property type="match status" value="1"/>
</dbReference>
<reference evidence="3 4" key="1">
    <citation type="journal article" date="2016" name="Nat. Commun.">
        <title>Thousands of microbial genomes shed light on interconnected biogeochemical processes in an aquifer system.</title>
        <authorList>
            <person name="Anantharaman K."/>
            <person name="Brown C.T."/>
            <person name="Hug L.A."/>
            <person name="Sharon I."/>
            <person name="Castelle C.J."/>
            <person name="Probst A.J."/>
            <person name="Thomas B.C."/>
            <person name="Singh A."/>
            <person name="Wilkins M.J."/>
            <person name="Karaoz U."/>
            <person name="Brodie E.L."/>
            <person name="Williams K.H."/>
            <person name="Hubbard S.S."/>
            <person name="Banfield J.F."/>
        </authorList>
    </citation>
    <scope>NUCLEOTIDE SEQUENCE [LARGE SCALE GENOMIC DNA]</scope>
</reference>
<dbReference type="SUPFAM" id="SSF55811">
    <property type="entry name" value="Nudix"/>
    <property type="match status" value="1"/>
</dbReference>
<evidence type="ECO:0000256" key="1">
    <source>
        <dbReference type="ARBA" id="ARBA00022801"/>
    </source>
</evidence>
<dbReference type="InterPro" id="IPR015797">
    <property type="entry name" value="NUDIX_hydrolase-like_dom_sf"/>
</dbReference>
<dbReference type="EMBL" id="MEXR01000001">
    <property type="protein sequence ID" value="OGD10655.1"/>
    <property type="molecule type" value="Genomic_DNA"/>
</dbReference>
<dbReference type="AlphaFoldDB" id="A0A1F4ZWB7"/>
<dbReference type="GO" id="GO:0006754">
    <property type="term" value="P:ATP biosynthetic process"/>
    <property type="evidence" value="ECO:0007669"/>
    <property type="project" value="TreeGrafter"/>
</dbReference>
<dbReference type="InterPro" id="IPR000086">
    <property type="entry name" value="NUDIX_hydrolase_dom"/>
</dbReference>
<dbReference type="Pfam" id="PF00293">
    <property type="entry name" value="NUDIX"/>
    <property type="match status" value="1"/>
</dbReference>
<evidence type="ECO:0000259" key="2">
    <source>
        <dbReference type="PROSITE" id="PS51462"/>
    </source>
</evidence>
<comment type="caution">
    <text evidence="3">The sequence shown here is derived from an EMBL/GenBank/DDBJ whole genome shotgun (WGS) entry which is preliminary data.</text>
</comment>